<dbReference type="EMBL" id="BAABHO010000040">
    <property type="protein sequence ID" value="GAA4801408.1"/>
    <property type="molecule type" value="Genomic_DNA"/>
</dbReference>
<evidence type="ECO:0000256" key="7">
    <source>
        <dbReference type="ARBA" id="ARBA00023136"/>
    </source>
</evidence>
<keyword evidence="12" id="KW-1185">Reference proteome</keyword>
<keyword evidence="5 11" id="KW-0067">ATP-binding</keyword>
<proteinExistence type="predicted"/>
<reference evidence="12" key="1">
    <citation type="journal article" date="2019" name="Int. J. Syst. Evol. Microbiol.">
        <title>The Global Catalogue of Microorganisms (GCM) 10K type strain sequencing project: providing services to taxonomists for standard genome sequencing and annotation.</title>
        <authorList>
            <consortium name="The Broad Institute Genomics Platform"/>
            <consortium name="The Broad Institute Genome Sequencing Center for Infectious Disease"/>
            <person name="Wu L."/>
            <person name="Ma J."/>
        </authorList>
    </citation>
    <scope>NUCLEOTIDE SEQUENCE [LARGE SCALE GENOMIC DNA]</scope>
    <source>
        <strain evidence="12">JCM 17979</strain>
    </source>
</reference>
<organism evidence="11 12">
    <name type="scientific">Actinomycetospora chlora</name>
    <dbReference type="NCBI Taxonomy" id="663608"/>
    <lineage>
        <taxon>Bacteria</taxon>
        <taxon>Bacillati</taxon>
        <taxon>Actinomycetota</taxon>
        <taxon>Actinomycetes</taxon>
        <taxon>Pseudonocardiales</taxon>
        <taxon>Pseudonocardiaceae</taxon>
        <taxon>Actinomycetospora</taxon>
    </lineage>
</organism>
<dbReference type="InterPro" id="IPR036640">
    <property type="entry name" value="ABC1_TM_sf"/>
</dbReference>
<evidence type="ECO:0000313" key="12">
    <source>
        <dbReference type="Proteomes" id="UP001500928"/>
    </source>
</evidence>
<keyword evidence="7 8" id="KW-0472">Membrane</keyword>
<dbReference type="PANTHER" id="PTHR11384:SF59">
    <property type="entry name" value="LYSOSOMAL COBALAMIN TRANSPORTER ABCD4"/>
    <property type="match status" value="1"/>
</dbReference>
<feature type="domain" description="ABC transporter" evidence="9">
    <location>
        <begin position="399"/>
        <end position="610"/>
    </location>
</feature>
<dbReference type="Pfam" id="PF00005">
    <property type="entry name" value="ABC_tran"/>
    <property type="match status" value="1"/>
</dbReference>
<evidence type="ECO:0000256" key="5">
    <source>
        <dbReference type="ARBA" id="ARBA00022840"/>
    </source>
</evidence>
<dbReference type="Pfam" id="PF06472">
    <property type="entry name" value="ABC_membrane_2"/>
    <property type="match status" value="1"/>
</dbReference>
<dbReference type="Gene3D" id="3.40.50.300">
    <property type="entry name" value="P-loop containing nucleotide triphosphate hydrolases"/>
    <property type="match status" value="1"/>
</dbReference>
<evidence type="ECO:0000259" key="9">
    <source>
        <dbReference type="PROSITE" id="PS50893"/>
    </source>
</evidence>
<dbReference type="PROSITE" id="PS00211">
    <property type="entry name" value="ABC_TRANSPORTER_1"/>
    <property type="match status" value="1"/>
</dbReference>
<dbReference type="PROSITE" id="PS50929">
    <property type="entry name" value="ABC_TM1F"/>
    <property type="match status" value="1"/>
</dbReference>
<feature type="transmembrane region" description="Helical" evidence="8">
    <location>
        <begin position="222"/>
        <end position="241"/>
    </location>
</feature>
<accession>A0ABP9BW60</accession>
<evidence type="ECO:0000256" key="4">
    <source>
        <dbReference type="ARBA" id="ARBA00022741"/>
    </source>
</evidence>
<keyword evidence="4" id="KW-0547">Nucleotide-binding</keyword>
<feature type="domain" description="ABC transmembrane type-1" evidence="10">
    <location>
        <begin position="68"/>
        <end position="366"/>
    </location>
</feature>
<evidence type="ECO:0000259" key="10">
    <source>
        <dbReference type="PROSITE" id="PS50929"/>
    </source>
</evidence>
<dbReference type="InterPro" id="IPR003439">
    <property type="entry name" value="ABC_transporter-like_ATP-bd"/>
</dbReference>
<keyword evidence="2" id="KW-0813">Transport</keyword>
<name>A0ABP9BW60_9PSEU</name>
<dbReference type="PANTHER" id="PTHR11384">
    <property type="entry name" value="ATP-BINDING CASSETTE, SUB-FAMILY D MEMBER"/>
    <property type="match status" value="1"/>
</dbReference>
<evidence type="ECO:0000256" key="3">
    <source>
        <dbReference type="ARBA" id="ARBA00022692"/>
    </source>
</evidence>
<protein>
    <submittedName>
        <fullName evidence="11">ABC transporter ATP-binding protein/permease</fullName>
    </submittedName>
</protein>
<dbReference type="SUPFAM" id="SSF52540">
    <property type="entry name" value="P-loop containing nucleoside triphosphate hydrolases"/>
    <property type="match status" value="1"/>
</dbReference>
<keyword evidence="3 8" id="KW-0812">Transmembrane</keyword>
<feature type="transmembrane region" description="Helical" evidence="8">
    <location>
        <begin position="14"/>
        <end position="36"/>
    </location>
</feature>
<comment type="subcellular location">
    <subcellularLocation>
        <location evidence="1">Cell membrane</location>
        <topology evidence="1">Multi-pass membrane protein</topology>
    </subcellularLocation>
</comment>
<dbReference type="InterPro" id="IPR017871">
    <property type="entry name" value="ABC_transporter-like_CS"/>
</dbReference>
<comment type="caution">
    <text evidence="11">The sequence shown here is derived from an EMBL/GenBank/DDBJ whole genome shotgun (WGS) entry which is preliminary data.</text>
</comment>
<dbReference type="InterPro" id="IPR027417">
    <property type="entry name" value="P-loop_NTPase"/>
</dbReference>
<evidence type="ECO:0000256" key="8">
    <source>
        <dbReference type="SAM" id="Phobius"/>
    </source>
</evidence>
<dbReference type="GO" id="GO:0005524">
    <property type="term" value="F:ATP binding"/>
    <property type="evidence" value="ECO:0007669"/>
    <property type="project" value="UniProtKB-KW"/>
</dbReference>
<sequence>MDGIDWGTEWLSSLIWIVGFFVGTVVVVVIVGAIVARTTTWGRQVTRLVGPWLRPGGEHGWRPTLFVLGLLLLVVVSVRLNVLLSYNGNALYTALQDLDAATFWRTLGIFALLATIYVVIALVAYYVGQAFVIRLREWLNERLLGDWLGGRAYHRSRFAPTQVDNPDQRIQEDITSFATTSYSLSVGSSGAVNAVLSVVSFTYVLWELSGPLSILGVEIPRAMTFLAFLYVIVATVIAFRIGKPLIRLNFLNEGLGATYRYGLVRVRDNAENIAFLRGEPLEKRSLDGRFAAVIANYWRIVRRTLGFQGFNLAVSQVAVVFPILIQAPRFFAQTITLGDVQQTATAFGQVHDGLSFFRNAYDQFAAYRAVLDRLTGLLDADAEARRLPEVDVADRADGVAVRDLTVRRPDGEVLVSDLDLDLGKGDSLLVTGRSGYGKTTLLRSLADLWPFAEGDVARPLGPRAVFLSQQPYVPLGTLRTALAYPQAPEEVDDERAAEVLRSVALGQLADRLDDERVWWRELSPGEQQRLGFGRLLLARPDVVFLDEATAALDEGLEHELYTLLRRELPELILVSVGHRTSLEAFHDTRLELQGDGRWDLGPVAVEPAPSG</sequence>
<dbReference type="InterPro" id="IPR011527">
    <property type="entry name" value="ABC1_TM_dom"/>
</dbReference>
<feature type="transmembrane region" description="Helical" evidence="8">
    <location>
        <begin position="184"/>
        <end position="206"/>
    </location>
</feature>
<feature type="transmembrane region" description="Helical" evidence="8">
    <location>
        <begin position="106"/>
        <end position="127"/>
    </location>
</feature>
<keyword evidence="6 8" id="KW-1133">Transmembrane helix</keyword>
<evidence type="ECO:0000313" key="11">
    <source>
        <dbReference type="EMBL" id="GAA4801408.1"/>
    </source>
</evidence>
<feature type="transmembrane region" description="Helical" evidence="8">
    <location>
        <begin position="305"/>
        <end position="325"/>
    </location>
</feature>
<evidence type="ECO:0000256" key="1">
    <source>
        <dbReference type="ARBA" id="ARBA00004651"/>
    </source>
</evidence>
<dbReference type="PROSITE" id="PS50893">
    <property type="entry name" value="ABC_TRANSPORTER_2"/>
    <property type="match status" value="1"/>
</dbReference>
<feature type="transmembrane region" description="Helical" evidence="8">
    <location>
        <begin position="64"/>
        <end position="86"/>
    </location>
</feature>
<evidence type="ECO:0000256" key="2">
    <source>
        <dbReference type="ARBA" id="ARBA00022448"/>
    </source>
</evidence>
<evidence type="ECO:0000256" key="6">
    <source>
        <dbReference type="ARBA" id="ARBA00022989"/>
    </source>
</evidence>
<dbReference type="Gene3D" id="1.20.1560.10">
    <property type="entry name" value="ABC transporter type 1, transmembrane domain"/>
    <property type="match status" value="1"/>
</dbReference>
<dbReference type="Proteomes" id="UP001500928">
    <property type="component" value="Unassembled WGS sequence"/>
</dbReference>
<dbReference type="CDD" id="cd03223">
    <property type="entry name" value="ABCD_peroxisomal_ALDP"/>
    <property type="match status" value="1"/>
</dbReference>
<dbReference type="SMART" id="SM00382">
    <property type="entry name" value="AAA"/>
    <property type="match status" value="1"/>
</dbReference>
<dbReference type="InterPro" id="IPR050835">
    <property type="entry name" value="ABC_transporter_sub-D"/>
</dbReference>
<gene>
    <name evidence="11" type="ORF">GCM10023200_42830</name>
</gene>
<dbReference type="SUPFAM" id="SSF90123">
    <property type="entry name" value="ABC transporter transmembrane region"/>
    <property type="match status" value="1"/>
</dbReference>
<dbReference type="RefSeq" id="WP_345420014.1">
    <property type="nucleotide sequence ID" value="NZ_BAABHO010000040.1"/>
</dbReference>
<dbReference type="InterPro" id="IPR003593">
    <property type="entry name" value="AAA+_ATPase"/>
</dbReference>